<dbReference type="AlphaFoldDB" id="W6Q3B5"/>
<reference evidence="1" key="1">
    <citation type="journal article" date="2014" name="Nat. Commun.">
        <title>Multiple recent horizontal transfers of a large genomic region in cheese making fungi.</title>
        <authorList>
            <person name="Cheeseman K."/>
            <person name="Ropars J."/>
            <person name="Renault P."/>
            <person name="Dupont J."/>
            <person name="Gouzy J."/>
            <person name="Branca A."/>
            <person name="Abraham A.L."/>
            <person name="Ceppi M."/>
            <person name="Conseiller E."/>
            <person name="Debuchy R."/>
            <person name="Malagnac F."/>
            <person name="Goarin A."/>
            <person name="Silar P."/>
            <person name="Lacoste S."/>
            <person name="Sallet E."/>
            <person name="Bensimon A."/>
            <person name="Giraud T."/>
            <person name="Brygoo Y."/>
        </authorList>
    </citation>
    <scope>NUCLEOTIDE SEQUENCE [LARGE SCALE GENOMIC DNA]</scope>
    <source>
        <strain evidence="1">FM164</strain>
    </source>
</reference>
<protein>
    <submittedName>
        <fullName evidence="1">Genomic scaffold, ProqFM164S02</fullName>
    </submittedName>
</protein>
<keyword evidence="2" id="KW-1185">Reference proteome</keyword>
<proteinExistence type="predicted"/>
<organism evidence="1 2">
    <name type="scientific">Penicillium roqueforti (strain FM164)</name>
    <dbReference type="NCBI Taxonomy" id="1365484"/>
    <lineage>
        <taxon>Eukaryota</taxon>
        <taxon>Fungi</taxon>
        <taxon>Dikarya</taxon>
        <taxon>Ascomycota</taxon>
        <taxon>Pezizomycotina</taxon>
        <taxon>Eurotiomycetes</taxon>
        <taxon>Eurotiomycetidae</taxon>
        <taxon>Eurotiales</taxon>
        <taxon>Aspergillaceae</taxon>
        <taxon>Penicillium</taxon>
    </lineage>
</organism>
<evidence type="ECO:0000313" key="2">
    <source>
        <dbReference type="Proteomes" id="UP000030686"/>
    </source>
</evidence>
<dbReference type="Proteomes" id="UP000030686">
    <property type="component" value="Unassembled WGS sequence"/>
</dbReference>
<accession>W6Q3B5</accession>
<gene>
    <name evidence="1" type="ORF">PROQFM164_S02g000930</name>
</gene>
<name>W6Q3B5_PENRF</name>
<evidence type="ECO:0000313" key="1">
    <source>
        <dbReference type="EMBL" id="CDM30780.1"/>
    </source>
</evidence>
<sequence>MWISTTNTIPASATLESTISGHQNIGSLHLWASIDIHGIIGVSLSLIGKVMK</sequence>
<dbReference type="EMBL" id="HG792016">
    <property type="protein sequence ID" value="CDM30780.1"/>
    <property type="molecule type" value="Genomic_DNA"/>
</dbReference>